<dbReference type="SUPFAM" id="SSF52047">
    <property type="entry name" value="RNI-like"/>
    <property type="match status" value="1"/>
</dbReference>
<feature type="transmembrane region" description="Helical" evidence="1">
    <location>
        <begin position="504"/>
        <end position="525"/>
    </location>
</feature>
<dbReference type="CDD" id="cd00637">
    <property type="entry name" value="7tm_classA_rhodopsin-like"/>
    <property type="match status" value="1"/>
</dbReference>
<feature type="transmembrane region" description="Helical" evidence="1">
    <location>
        <begin position="349"/>
        <end position="368"/>
    </location>
</feature>
<dbReference type="PANTHER" id="PTHR23017">
    <property type="entry name" value="SERPENTINE RECEPTOR, CLASS X"/>
    <property type="match status" value="1"/>
</dbReference>
<evidence type="ECO:0000313" key="3">
    <source>
        <dbReference type="EMBL" id="KAK0414163.1"/>
    </source>
</evidence>
<dbReference type="SUPFAM" id="SSF81321">
    <property type="entry name" value="Family A G protein-coupled receptor-like"/>
    <property type="match status" value="1"/>
</dbReference>
<reference evidence="3" key="1">
    <citation type="submission" date="2023-06" db="EMBL/GenBank/DDBJ databases">
        <title>Genomic analysis of the entomopathogenic nematode Steinernema hermaphroditum.</title>
        <authorList>
            <person name="Schwarz E.M."/>
            <person name="Heppert J.K."/>
            <person name="Baniya A."/>
            <person name="Schwartz H.T."/>
            <person name="Tan C.-H."/>
            <person name="Antoshechkin I."/>
            <person name="Sternberg P.W."/>
            <person name="Goodrich-Blair H."/>
            <person name="Dillman A.R."/>
        </authorList>
    </citation>
    <scope>NUCLEOTIDE SEQUENCE</scope>
    <source>
        <strain evidence="3">PS9179</strain>
        <tissue evidence="3">Whole animal</tissue>
    </source>
</reference>
<evidence type="ECO:0000256" key="1">
    <source>
        <dbReference type="SAM" id="Phobius"/>
    </source>
</evidence>
<dbReference type="AlphaFoldDB" id="A0AA39I068"/>
<comment type="caution">
    <text evidence="3">The sequence shown here is derived from an EMBL/GenBank/DDBJ whole genome shotgun (WGS) entry which is preliminary data.</text>
</comment>
<dbReference type="EMBL" id="JAUCMV010000003">
    <property type="protein sequence ID" value="KAK0414163.1"/>
    <property type="molecule type" value="Genomic_DNA"/>
</dbReference>
<feature type="domain" description="7TM GPCR serpentine receptor class x (Srx)" evidence="2">
    <location>
        <begin position="283"/>
        <end position="526"/>
    </location>
</feature>
<feature type="transmembrane region" description="Helical" evidence="1">
    <location>
        <begin position="304"/>
        <end position="329"/>
    </location>
</feature>
<keyword evidence="1" id="KW-0812">Transmembrane</keyword>
<evidence type="ECO:0000259" key="2">
    <source>
        <dbReference type="Pfam" id="PF10328"/>
    </source>
</evidence>
<dbReference type="Proteomes" id="UP001175271">
    <property type="component" value="Unassembled WGS sequence"/>
</dbReference>
<keyword evidence="1" id="KW-1133">Transmembrane helix</keyword>
<feature type="transmembrane region" description="Helical" evidence="1">
    <location>
        <begin position="276"/>
        <end position="297"/>
    </location>
</feature>
<name>A0AA39I068_9BILA</name>
<dbReference type="Pfam" id="PF10328">
    <property type="entry name" value="7TM_GPCR_Srx"/>
    <property type="match status" value="1"/>
</dbReference>
<proteinExistence type="predicted"/>
<feature type="transmembrane region" description="Helical" evidence="1">
    <location>
        <begin position="422"/>
        <end position="443"/>
    </location>
</feature>
<organism evidence="3 4">
    <name type="scientific">Steinernema hermaphroditum</name>
    <dbReference type="NCBI Taxonomy" id="289476"/>
    <lineage>
        <taxon>Eukaryota</taxon>
        <taxon>Metazoa</taxon>
        <taxon>Ecdysozoa</taxon>
        <taxon>Nematoda</taxon>
        <taxon>Chromadorea</taxon>
        <taxon>Rhabditida</taxon>
        <taxon>Tylenchina</taxon>
        <taxon>Panagrolaimomorpha</taxon>
        <taxon>Strongyloidoidea</taxon>
        <taxon>Steinernematidae</taxon>
        <taxon>Steinernema</taxon>
    </lineage>
</organism>
<evidence type="ECO:0000313" key="4">
    <source>
        <dbReference type="Proteomes" id="UP001175271"/>
    </source>
</evidence>
<gene>
    <name evidence="3" type="ORF">QR680_007181</name>
</gene>
<dbReference type="Gene3D" id="1.20.1070.10">
    <property type="entry name" value="Rhodopsin 7-helix transmembrane proteins"/>
    <property type="match status" value="1"/>
</dbReference>
<keyword evidence="1" id="KW-0472">Membrane</keyword>
<feature type="transmembrane region" description="Helical" evidence="1">
    <location>
        <begin position="388"/>
        <end position="410"/>
    </location>
</feature>
<feature type="transmembrane region" description="Helical" evidence="1">
    <location>
        <begin position="471"/>
        <end position="492"/>
    </location>
</feature>
<dbReference type="PANTHER" id="PTHR23017:SF3">
    <property type="entry name" value="G-PROTEIN COUPLED RECEPTORS FAMILY 1 PROFILE DOMAIN-CONTAINING PROTEIN"/>
    <property type="match status" value="1"/>
</dbReference>
<keyword evidence="4" id="KW-1185">Reference proteome</keyword>
<accession>A0AA39I068</accession>
<protein>
    <recommendedName>
        <fullName evidence="2">7TM GPCR serpentine receptor class x (Srx) domain-containing protein</fullName>
    </recommendedName>
</protein>
<sequence>MTCHLNPHAVYEILSDADKMDHIMLDGIDSEWTSMLHRIVEKTAVYHAYFTHHSGSFTYHFANDQSSHLESVHEHLKNPPKEHLEHLGALNIVDYHTCEPSYLCCCRKFKNYRLSALQNRPWKFETLKMDAFDGSLQKLPSNIAKSFESICITASDISDPFDDNFFGEALKSPSLKNLHIEKTSISDSIVMSLQERLQECDLETLHLDVYCSISQEFPIAEMLQRWKRQRNPCLRSARIVERYGRWRDIAQVGEESTEPHQLIIKHPFVKGLTAKVFLEGDLGLTGVAINVYVLFAVTRVKTFGYAFGGVCLSHTVANLGITGVFSMLVGPITLIDPTWHQTYWGKRCGQVLIMFWNAAVFSHLLIAINRCVSMYWPIKYEHIFQRKVTLVTIFDCTFGFSTSTYTFTFVQTPCGYYIGYIFDYYMSIVMISLIATLDLSTFIKIRMYKKSQINSHAGHVAAAKRIRDIRFFFQACAQGLAFMGELVSFFSISTLFDDNKWAHFAFTTVAWIGVHTIDGLIVILFNKEVRNVCEIKSGIFHTTTS</sequence>
<dbReference type="InterPro" id="IPR019430">
    <property type="entry name" value="7TM_GPCR_serpentine_rcpt_Srx"/>
</dbReference>